<dbReference type="GO" id="GO:0031982">
    <property type="term" value="C:vesicle"/>
    <property type="evidence" value="ECO:0007669"/>
    <property type="project" value="TreeGrafter"/>
</dbReference>
<evidence type="ECO:0000313" key="2">
    <source>
        <dbReference type="Proteomes" id="UP000295252"/>
    </source>
</evidence>
<name>A0A068URS8_COFCA</name>
<dbReference type="Proteomes" id="UP000295252">
    <property type="component" value="Chromosome II"/>
</dbReference>
<dbReference type="AlphaFoldDB" id="A0A068URS8"/>
<gene>
    <name evidence="1" type="ORF">GSCOC_T00031968001</name>
</gene>
<dbReference type="EMBL" id="HG739133">
    <property type="protein sequence ID" value="CDP10974.1"/>
    <property type="molecule type" value="Genomic_DNA"/>
</dbReference>
<dbReference type="InParanoid" id="A0A068URS8"/>
<dbReference type="PhylomeDB" id="A0A068URS8"/>
<protein>
    <submittedName>
        <fullName evidence="1">Uncharacterized protein</fullName>
    </submittedName>
</protein>
<organism evidence="1 2">
    <name type="scientific">Coffea canephora</name>
    <name type="common">Robusta coffee</name>
    <dbReference type="NCBI Taxonomy" id="49390"/>
    <lineage>
        <taxon>Eukaryota</taxon>
        <taxon>Viridiplantae</taxon>
        <taxon>Streptophyta</taxon>
        <taxon>Embryophyta</taxon>
        <taxon>Tracheophyta</taxon>
        <taxon>Spermatophyta</taxon>
        <taxon>Magnoliopsida</taxon>
        <taxon>eudicotyledons</taxon>
        <taxon>Gunneridae</taxon>
        <taxon>Pentapetalae</taxon>
        <taxon>asterids</taxon>
        <taxon>lamiids</taxon>
        <taxon>Gentianales</taxon>
        <taxon>Rubiaceae</taxon>
        <taxon>Ixoroideae</taxon>
        <taxon>Gardenieae complex</taxon>
        <taxon>Bertiereae - Coffeeae clade</taxon>
        <taxon>Coffeeae</taxon>
        <taxon>Coffea</taxon>
    </lineage>
</organism>
<evidence type="ECO:0000313" key="1">
    <source>
        <dbReference type="EMBL" id="CDP10974.1"/>
    </source>
</evidence>
<dbReference type="GO" id="GO:0072583">
    <property type="term" value="P:clathrin-dependent endocytosis"/>
    <property type="evidence" value="ECO:0007669"/>
    <property type="project" value="TreeGrafter"/>
</dbReference>
<dbReference type="InterPro" id="IPR036869">
    <property type="entry name" value="J_dom_sf"/>
</dbReference>
<dbReference type="GO" id="GO:0030276">
    <property type="term" value="F:clathrin binding"/>
    <property type="evidence" value="ECO:0007669"/>
    <property type="project" value="TreeGrafter"/>
</dbReference>
<proteinExistence type="predicted"/>
<dbReference type="PANTHER" id="PTHR23172:SF19">
    <property type="entry name" value="J DOMAIN-CONTAINING PROTEIN"/>
    <property type="match status" value="1"/>
</dbReference>
<dbReference type="GO" id="GO:0005737">
    <property type="term" value="C:cytoplasm"/>
    <property type="evidence" value="ECO:0007669"/>
    <property type="project" value="TreeGrafter"/>
</dbReference>
<accession>A0A068URS8</accession>
<sequence length="109" mass="12585">MTFAVVFQGESVAEKDHPELWQQENCEQWLADSLDCHIKRWSAGKEGNLRALLSSLQDVLWPECKWDPVSLAGSIIPASVKKVYARARIRKVCDMLKEAWKKYTSEELY</sequence>
<dbReference type="Gene3D" id="1.10.287.110">
    <property type="entry name" value="DnaJ domain"/>
    <property type="match status" value="1"/>
</dbReference>
<dbReference type="GO" id="GO:0072318">
    <property type="term" value="P:clathrin coat disassembly"/>
    <property type="evidence" value="ECO:0007669"/>
    <property type="project" value="TreeGrafter"/>
</dbReference>
<reference evidence="2" key="1">
    <citation type="journal article" date="2014" name="Science">
        <title>The coffee genome provides insight into the convergent evolution of caffeine biosynthesis.</title>
        <authorList>
            <person name="Denoeud F."/>
            <person name="Carretero-Paulet L."/>
            <person name="Dereeper A."/>
            <person name="Droc G."/>
            <person name="Guyot R."/>
            <person name="Pietrella M."/>
            <person name="Zheng C."/>
            <person name="Alberti A."/>
            <person name="Anthony F."/>
            <person name="Aprea G."/>
            <person name="Aury J.M."/>
            <person name="Bento P."/>
            <person name="Bernard M."/>
            <person name="Bocs S."/>
            <person name="Campa C."/>
            <person name="Cenci A."/>
            <person name="Combes M.C."/>
            <person name="Crouzillat D."/>
            <person name="Da Silva C."/>
            <person name="Daddiego L."/>
            <person name="De Bellis F."/>
            <person name="Dussert S."/>
            <person name="Garsmeur O."/>
            <person name="Gayraud T."/>
            <person name="Guignon V."/>
            <person name="Jahn K."/>
            <person name="Jamilloux V."/>
            <person name="Joet T."/>
            <person name="Labadie K."/>
            <person name="Lan T."/>
            <person name="Leclercq J."/>
            <person name="Lepelley M."/>
            <person name="Leroy T."/>
            <person name="Li L.T."/>
            <person name="Librado P."/>
            <person name="Lopez L."/>
            <person name="Munoz A."/>
            <person name="Noel B."/>
            <person name="Pallavicini A."/>
            <person name="Perrotta G."/>
            <person name="Poncet V."/>
            <person name="Pot D."/>
            <person name="Priyono X."/>
            <person name="Rigoreau M."/>
            <person name="Rouard M."/>
            <person name="Rozas J."/>
            <person name="Tranchant-Dubreuil C."/>
            <person name="VanBuren R."/>
            <person name="Zhang Q."/>
            <person name="Andrade A.C."/>
            <person name="Argout X."/>
            <person name="Bertrand B."/>
            <person name="de Kochko A."/>
            <person name="Graziosi G."/>
            <person name="Henry R.J."/>
            <person name="Jayarama X."/>
            <person name="Ming R."/>
            <person name="Nagai C."/>
            <person name="Rounsley S."/>
            <person name="Sankoff D."/>
            <person name="Giuliano G."/>
            <person name="Albert V.A."/>
            <person name="Wincker P."/>
            <person name="Lashermes P."/>
        </authorList>
    </citation>
    <scope>NUCLEOTIDE SEQUENCE [LARGE SCALE GENOMIC DNA]</scope>
    <source>
        <strain evidence="2">cv. DH200-94</strain>
    </source>
</reference>
<dbReference type="PANTHER" id="PTHR23172">
    <property type="entry name" value="AUXILIN/CYCLIN G-ASSOCIATED KINASE-RELATED"/>
    <property type="match status" value="1"/>
</dbReference>
<dbReference type="STRING" id="49390.A0A068URS8"/>
<keyword evidence="2" id="KW-1185">Reference proteome</keyword>
<dbReference type="SUPFAM" id="SSF46565">
    <property type="entry name" value="Chaperone J-domain"/>
    <property type="match status" value="1"/>
</dbReference>
<dbReference type="OrthoDB" id="1717591at2759"/>
<dbReference type="Gramene" id="CDP10974">
    <property type="protein sequence ID" value="CDP10974"/>
    <property type="gene ID" value="GSCOC_T00031968001"/>
</dbReference>